<dbReference type="Proteomes" id="UP000054248">
    <property type="component" value="Unassembled WGS sequence"/>
</dbReference>
<evidence type="ECO:0000256" key="1">
    <source>
        <dbReference type="SAM" id="MobiDB-lite"/>
    </source>
</evidence>
<protein>
    <recommendedName>
        <fullName evidence="5">DUF4112 domain-containing protein</fullName>
    </recommendedName>
</protein>
<dbReference type="OrthoDB" id="2241241at2759"/>
<keyword evidence="2" id="KW-1133">Transmembrane helix</keyword>
<evidence type="ECO:0000256" key="2">
    <source>
        <dbReference type="SAM" id="Phobius"/>
    </source>
</evidence>
<evidence type="ECO:0000313" key="3">
    <source>
        <dbReference type="EMBL" id="KIO32278.1"/>
    </source>
</evidence>
<keyword evidence="2" id="KW-0812">Transmembrane</keyword>
<dbReference type="STRING" id="1051891.A0A0C3LEB8"/>
<dbReference type="PANTHER" id="PTHR35519:SF2">
    <property type="entry name" value="PH DOMAIN PROTEIN"/>
    <property type="match status" value="1"/>
</dbReference>
<sequence length="215" mass="24728">MSFFSGILSDFWTKNDRRRRPPGEEWDFAPTYGAFGPTYYCNFRAPKTNDEAQKLYNHCRTVAWYMDALPFVSQALPFRIGIDDVISLIPVWGDGIGFMLSLYQVYLAWLFGAPSFLLGRMLLNTIIDFFIGVIPVIGDFLDVIFKANLRNLALLEDWLIKDAPQYRISIPPSDFFLPRVRKGEGSWNRAAGDRNPKDKYRNPGRTTRLKPADLD</sequence>
<gene>
    <name evidence="3" type="ORF">M407DRAFT_241529</name>
</gene>
<feature type="transmembrane region" description="Helical" evidence="2">
    <location>
        <begin position="126"/>
        <end position="145"/>
    </location>
</feature>
<dbReference type="HOGENOM" id="CLU_098390_0_0_1"/>
<accession>A0A0C3LEB8</accession>
<evidence type="ECO:0008006" key="5">
    <source>
        <dbReference type="Google" id="ProtNLM"/>
    </source>
</evidence>
<feature type="region of interest" description="Disordered" evidence="1">
    <location>
        <begin position="185"/>
        <end position="215"/>
    </location>
</feature>
<dbReference type="PANTHER" id="PTHR35519">
    <property type="entry name" value="MEMBRANE PROTEINS"/>
    <property type="match status" value="1"/>
</dbReference>
<keyword evidence="4" id="KW-1185">Reference proteome</keyword>
<name>A0A0C3LEB8_9AGAM</name>
<proteinExistence type="predicted"/>
<dbReference type="AlphaFoldDB" id="A0A0C3LEB8"/>
<dbReference type="Pfam" id="PF13430">
    <property type="entry name" value="DUF4112"/>
    <property type="match status" value="1"/>
</dbReference>
<reference evidence="3 4" key="1">
    <citation type="submission" date="2014-04" db="EMBL/GenBank/DDBJ databases">
        <authorList>
            <consortium name="DOE Joint Genome Institute"/>
            <person name="Kuo A."/>
            <person name="Girlanda M."/>
            <person name="Perotto S."/>
            <person name="Kohler A."/>
            <person name="Nagy L.G."/>
            <person name="Floudas D."/>
            <person name="Copeland A."/>
            <person name="Barry K.W."/>
            <person name="Cichocki N."/>
            <person name="Veneault-Fourrey C."/>
            <person name="LaButti K."/>
            <person name="Lindquist E.A."/>
            <person name="Lipzen A."/>
            <person name="Lundell T."/>
            <person name="Morin E."/>
            <person name="Murat C."/>
            <person name="Sun H."/>
            <person name="Tunlid A."/>
            <person name="Henrissat B."/>
            <person name="Grigoriev I.V."/>
            <person name="Hibbett D.S."/>
            <person name="Martin F."/>
            <person name="Nordberg H.P."/>
            <person name="Cantor M.N."/>
            <person name="Hua S.X."/>
        </authorList>
    </citation>
    <scope>NUCLEOTIDE SEQUENCE [LARGE SCALE GENOMIC DNA]</scope>
    <source>
        <strain evidence="3 4">MUT 4182</strain>
    </source>
</reference>
<dbReference type="InterPro" id="IPR025187">
    <property type="entry name" value="DUF4112"/>
</dbReference>
<dbReference type="EMBL" id="KN822956">
    <property type="protein sequence ID" value="KIO32278.1"/>
    <property type="molecule type" value="Genomic_DNA"/>
</dbReference>
<reference evidence="4" key="2">
    <citation type="submission" date="2015-01" db="EMBL/GenBank/DDBJ databases">
        <title>Evolutionary Origins and Diversification of the Mycorrhizal Mutualists.</title>
        <authorList>
            <consortium name="DOE Joint Genome Institute"/>
            <consortium name="Mycorrhizal Genomics Consortium"/>
            <person name="Kohler A."/>
            <person name="Kuo A."/>
            <person name="Nagy L.G."/>
            <person name="Floudas D."/>
            <person name="Copeland A."/>
            <person name="Barry K.W."/>
            <person name="Cichocki N."/>
            <person name="Veneault-Fourrey C."/>
            <person name="LaButti K."/>
            <person name="Lindquist E.A."/>
            <person name="Lipzen A."/>
            <person name="Lundell T."/>
            <person name="Morin E."/>
            <person name="Murat C."/>
            <person name="Riley R."/>
            <person name="Ohm R."/>
            <person name="Sun H."/>
            <person name="Tunlid A."/>
            <person name="Henrissat B."/>
            <person name="Grigoriev I.V."/>
            <person name="Hibbett D.S."/>
            <person name="Martin F."/>
        </authorList>
    </citation>
    <scope>NUCLEOTIDE SEQUENCE [LARGE SCALE GENOMIC DNA]</scope>
    <source>
        <strain evidence="4">MUT 4182</strain>
    </source>
</reference>
<keyword evidence="2" id="KW-0472">Membrane</keyword>
<feature type="compositionally biased region" description="Basic and acidic residues" evidence="1">
    <location>
        <begin position="191"/>
        <end position="201"/>
    </location>
</feature>
<organism evidence="3 4">
    <name type="scientific">Tulasnella calospora MUT 4182</name>
    <dbReference type="NCBI Taxonomy" id="1051891"/>
    <lineage>
        <taxon>Eukaryota</taxon>
        <taxon>Fungi</taxon>
        <taxon>Dikarya</taxon>
        <taxon>Basidiomycota</taxon>
        <taxon>Agaricomycotina</taxon>
        <taxon>Agaricomycetes</taxon>
        <taxon>Cantharellales</taxon>
        <taxon>Tulasnellaceae</taxon>
        <taxon>Tulasnella</taxon>
    </lineage>
</organism>
<evidence type="ECO:0000313" key="4">
    <source>
        <dbReference type="Proteomes" id="UP000054248"/>
    </source>
</evidence>